<evidence type="ECO:0008006" key="3">
    <source>
        <dbReference type="Google" id="ProtNLM"/>
    </source>
</evidence>
<comment type="caution">
    <text evidence="1">The sequence shown here is derived from an EMBL/GenBank/DDBJ whole genome shotgun (WGS) entry which is preliminary data.</text>
</comment>
<accession>A0A150HZ92</accession>
<sequence>MLTKEHLLKHAISPDQVSIKGHLTEPRSYGVYALPLDADGTRRFRFGNHPVRQQELKHEFGSCKLYQLFLDRKQAETLAKWLNKEIQ</sequence>
<evidence type="ECO:0000313" key="1">
    <source>
        <dbReference type="EMBL" id="KXZ72565.1"/>
    </source>
</evidence>
<organism evidence="1 2">
    <name type="scientific">Acinetobacter venetianus</name>
    <dbReference type="NCBI Taxonomy" id="52133"/>
    <lineage>
        <taxon>Bacteria</taxon>
        <taxon>Pseudomonadati</taxon>
        <taxon>Pseudomonadota</taxon>
        <taxon>Gammaproteobacteria</taxon>
        <taxon>Moraxellales</taxon>
        <taxon>Moraxellaceae</taxon>
        <taxon>Acinetobacter</taxon>
    </lineage>
</organism>
<dbReference type="Proteomes" id="UP000075680">
    <property type="component" value="Unassembled WGS sequence"/>
</dbReference>
<protein>
    <recommendedName>
        <fullName evidence="3">Integrin</fullName>
    </recommendedName>
</protein>
<reference evidence="1 2" key="1">
    <citation type="journal article" date="2016" name="Sci. Rep.">
        <title>Genomic and phenotypic characterization of the species Acinetobacter venetianus.</title>
        <authorList>
            <person name="Fondi M."/>
            <person name="Maida I."/>
            <person name="Perrin E."/>
            <person name="Orlandini V."/>
            <person name="La Torre L."/>
            <person name="Bosi E."/>
            <person name="Negroni A."/>
            <person name="Zanaroli G."/>
            <person name="Fava F."/>
            <person name="Decorosi F."/>
            <person name="Giovannetti L."/>
            <person name="Viti C."/>
            <person name="Vaneechoutte M."/>
            <person name="Dijkshoorn L."/>
            <person name="Fani R."/>
        </authorList>
    </citation>
    <scope>NUCLEOTIDE SEQUENCE [LARGE SCALE GENOMIC DNA]</scope>
    <source>
        <strain evidence="1 2">LUH5627</strain>
    </source>
</reference>
<dbReference type="RefSeq" id="WP_061518360.1">
    <property type="nucleotide sequence ID" value="NZ_JRUE01000088.1"/>
</dbReference>
<dbReference type="AlphaFoldDB" id="A0A150HZ92"/>
<evidence type="ECO:0000313" key="2">
    <source>
        <dbReference type="Proteomes" id="UP000075680"/>
    </source>
</evidence>
<dbReference type="EMBL" id="JRUE01000088">
    <property type="protein sequence ID" value="KXZ72565.1"/>
    <property type="molecule type" value="Genomic_DNA"/>
</dbReference>
<name>A0A150HZ92_9GAMM</name>
<proteinExistence type="predicted"/>
<dbReference type="PATRIC" id="fig|52133.18.peg.1038"/>
<gene>
    <name evidence="1" type="ORF">AVENLUH5627_01000</name>
</gene>